<name>A0A9D1LPW4_9FIRM</name>
<dbReference type="InterPro" id="IPR001907">
    <property type="entry name" value="ClpP"/>
</dbReference>
<evidence type="ECO:0000256" key="5">
    <source>
        <dbReference type="ARBA" id="ARBA00022825"/>
    </source>
</evidence>
<dbReference type="GO" id="GO:0004176">
    <property type="term" value="F:ATP-dependent peptidase activity"/>
    <property type="evidence" value="ECO:0007669"/>
    <property type="project" value="InterPro"/>
</dbReference>
<keyword evidence="3 7" id="KW-0645">Protease</keyword>
<dbReference type="SUPFAM" id="SSF52096">
    <property type="entry name" value="ClpP/crotonase"/>
    <property type="match status" value="1"/>
</dbReference>
<evidence type="ECO:0000313" key="8">
    <source>
        <dbReference type="Proteomes" id="UP000824123"/>
    </source>
</evidence>
<dbReference type="GO" id="GO:0004252">
    <property type="term" value="F:serine-type endopeptidase activity"/>
    <property type="evidence" value="ECO:0007669"/>
    <property type="project" value="InterPro"/>
</dbReference>
<dbReference type="InterPro" id="IPR029045">
    <property type="entry name" value="ClpP/crotonase-like_dom_sf"/>
</dbReference>
<keyword evidence="5" id="KW-0720">Serine protease</keyword>
<protein>
    <recommendedName>
        <fullName evidence="6">ATP-dependent Clp protease proteolytic subunit</fullName>
    </recommendedName>
</protein>
<evidence type="ECO:0000256" key="3">
    <source>
        <dbReference type="ARBA" id="ARBA00022670"/>
    </source>
</evidence>
<dbReference type="PRINTS" id="PR00127">
    <property type="entry name" value="CLPPROTEASEP"/>
</dbReference>
<comment type="similarity">
    <text evidence="1 6">Belongs to the peptidase S14 family.</text>
</comment>
<evidence type="ECO:0000313" key="7">
    <source>
        <dbReference type="EMBL" id="HIU45807.1"/>
    </source>
</evidence>
<evidence type="ECO:0000256" key="4">
    <source>
        <dbReference type="ARBA" id="ARBA00022801"/>
    </source>
</evidence>
<reference evidence="7" key="2">
    <citation type="journal article" date="2021" name="PeerJ">
        <title>Extensive microbial diversity within the chicken gut microbiome revealed by metagenomics and culture.</title>
        <authorList>
            <person name="Gilroy R."/>
            <person name="Ravi A."/>
            <person name="Getino M."/>
            <person name="Pursley I."/>
            <person name="Horton D.L."/>
            <person name="Alikhan N.F."/>
            <person name="Baker D."/>
            <person name="Gharbi K."/>
            <person name="Hall N."/>
            <person name="Watson M."/>
            <person name="Adriaenssens E.M."/>
            <person name="Foster-Nyarko E."/>
            <person name="Jarju S."/>
            <person name="Secka A."/>
            <person name="Antonio M."/>
            <person name="Oren A."/>
            <person name="Chaudhuri R.R."/>
            <person name="La Ragione R."/>
            <person name="Hildebrand F."/>
            <person name="Pallen M.J."/>
        </authorList>
    </citation>
    <scope>NUCLEOTIDE SEQUENCE</scope>
    <source>
        <strain evidence="7">ChiSxjej2B14-8506</strain>
    </source>
</reference>
<reference evidence="7" key="1">
    <citation type="submission" date="2020-10" db="EMBL/GenBank/DDBJ databases">
        <authorList>
            <person name="Gilroy R."/>
        </authorList>
    </citation>
    <scope>NUCLEOTIDE SEQUENCE</scope>
    <source>
        <strain evidence="7">ChiSxjej2B14-8506</strain>
    </source>
</reference>
<comment type="caution">
    <text evidence="7">The sequence shown here is derived from an EMBL/GenBank/DDBJ whole genome shotgun (WGS) entry which is preliminary data.</text>
</comment>
<keyword evidence="4" id="KW-0378">Hydrolase</keyword>
<proteinExistence type="inferred from homology"/>
<accession>A0A9D1LPW4</accession>
<dbReference type="NCBIfam" id="NF045542">
    <property type="entry name" value="Clp_rel_HeadMat"/>
    <property type="match status" value="1"/>
</dbReference>
<dbReference type="GO" id="GO:0006515">
    <property type="term" value="P:protein quality control for misfolded or incompletely synthesized proteins"/>
    <property type="evidence" value="ECO:0007669"/>
    <property type="project" value="TreeGrafter"/>
</dbReference>
<dbReference type="Pfam" id="PF00574">
    <property type="entry name" value="CLP_protease"/>
    <property type="match status" value="1"/>
</dbReference>
<sequence>MRTFWSFHASAGDAADAPALPDELRIDGEIADDDDAWWYEDGKVTCPDAFRAALEAVDGDLTVAINSPGGDVIAASCIYAMLREFAGRGHRVTTRIDGWAASAASVIAVAGDEVQMAPTAYMMIHDPWTLAMGNAEDMRACSAMLDEIADGIVEAYRIKTGMSRAHIRELMRAETWMSARKAVKLGFADTILYQHESEADDDGEAMQARAALEKVVARVRARAERRTGNTGTEHIAAPLCNTETDDTITDMRLRLMLLATI</sequence>
<dbReference type="AlphaFoldDB" id="A0A9D1LPW4"/>
<evidence type="ECO:0000256" key="1">
    <source>
        <dbReference type="ARBA" id="ARBA00007039"/>
    </source>
</evidence>
<dbReference type="InterPro" id="IPR023562">
    <property type="entry name" value="ClpP/TepA"/>
</dbReference>
<dbReference type="Gene3D" id="3.90.226.10">
    <property type="entry name" value="2-enoyl-CoA Hydratase, Chain A, domain 1"/>
    <property type="match status" value="1"/>
</dbReference>
<organism evidence="7 8">
    <name type="scientific">Candidatus Fimadaptatus faecigallinarum</name>
    <dbReference type="NCBI Taxonomy" id="2840814"/>
    <lineage>
        <taxon>Bacteria</taxon>
        <taxon>Bacillati</taxon>
        <taxon>Bacillota</taxon>
        <taxon>Clostridia</taxon>
        <taxon>Eubacteriales</taxon>
        <taxon>Candidatus Fimadaptatus</taxon>
    </lineage>
</organism>
<dbReference type="PANTHER" id="PTHR10381:SF70">
    <property type="entry name" value="ATP-DEPENDENT CLP PROTEASE PROTEOLYTIC SUBUNIT"/>
    <property type="match status" value="1"/>
</dbReference>
<evidence type="ECO:0000256" key="2">
    <source>
        <dbReference type="ARBA" id="ARBA00022490"/>
    </source>
</evidence>
<dbReference type="PANTHER" id="PTHR10381">
    <property type="entry name" value="ATP-DEPENDENT CLP PROTEASE PROTEOLYTIC SUBUNIT"/>
    <property type="match status" value="1"/>
</dbReference>
<gene>
    <name evidence="7" type="ORF">IAC59_00935</name>
</gene>
<dbReference type="GO" id="GO:0051117">
    <property type="term" value="F:ATPase binding"/>
    <property type="evidence" value="ECO:0007669"/>
    <property type="project" value="TreeGrafter"/>
</dbReference>
<dbReference type="EMBL" id="DVNK01000006">
    <property type="protein sequence ID" value="HIU45807.1"/>
    <property type="molecule type" value="Genomic_DNA"/>
</dbReference>
<dbReference type="Proteomes" id="UP000824123">
    <property type="component" value="Unassembled WGS sequence"/>
</dbReference>
<keyword evidence="2" id="KW-0963">Cytoplasm</keyword>
<dbReference type="CDD" id="cd07016">
    <property type="entry name" value="S14_ClpP_1"/>
    <property type="match status" value="1"/>
</dbReference>
<dbReference type="GO" id="GO:0009368">
    <property type="term" value="C:endopeptidase Clp complex"/>
    <property type="evidence" value="ECO:0007669"/>
    <property type="project" value="TreeGrafter"/>
</dbReference>
<evidence type="ECO:0000256" key="6">
    <source>
        <dbReference type="RuleBase" id="RU003567"/>
    </source>
</evidence>